<comment type="caution">
    <text evidence="2">The sequence shown here is derived from an EMBL/GenBank/DDBJ whole genome shotgun (WGS) entry which is preliminary data.</text>
</comment>
<accession>A0ABW5M4X6</accession>
<protein>
    <submittedName>
        <fullName evidence="2">DUF2281 domain-containing protein</fullName>
    </submittedName>
</protein>
<feature type="domain" description="DUF2281" evidence="1">
    <location>
        <begin position="5"/>
        <end position="72"/>
    </location>
</feature>
<dbReference type="Proteomes" id="UP001597469">
    <property type="component" value="Unassembled WGS sequence"/>
</dbReference>
<evidence type="ECO:0000313" key="3">
    <source>
        <dbReference type="Proteomes" id="UP001597469"/>
    </source>
</evidence>
<name>A0ABW5M4X6_9BACT</name>
<dbReference type="InterPro" id="IPR018739">
    <property type="entry name" value="DUF2281"/>
</dbReference>
<evidence type="ECO:0000313" key="2">
    <source>
        <dbReference type="EMBL" id="MFD2572003.1"/>
    </source>
</evidence>
<gene>
    <name evidence="2" type="ORF">ACFSUS_15270</name>
</gene>
<reference evidence="3" key="1">
    <citation type="journal article" date="2019" name="Int. J. Syst. Evol. Microbiol.">
        <title>The Global Catalogue of Microorganisms (GCM) 10K type strain sequencing project: providing services to taxonomists for standard genome sequencing and annotation.</title>
        <authorList>
            <consortium name="The Broad Institute Genomics Platform"/>
            <consortium name="The Broad Institute Genome Sequencing Center for Infectious Disease"/>
            <person name="Wu L."/>
            <person name="Ma J."/>
        </authorList>
    </citation>
    <scope>NUCLEOTIDE SEQUENCE [LARGE SCALE GENOMIC DNA]</scope>
    <source>
        <strain evidence="3">KCTC 42805</strain>
    </source>
</reference>
<organism evidence="2 3">
    <name type="scientific">Spirosoma soli</name>
    <dbReference type="NCBI Taxonomy" id="1770529"/>
    <lineage>
        <taxon>Bacteria</taxon>
        <taxon>Pseudomonadati</taxon>
        <taxon>Bacteroidota</taxon>
        <taxon>Cytophagia</taxon>
        <taxon>Cytophagales</taxon>
        <taxon>Cytophagaceae</taxon>
        <taxon>Spirosoma</taxon>
    </lineage>
</organism>
<dbReference type="EMBL" id="JBHULN010000008">
    <property type="protein sequence ID" value="MFD2572003.1"/>
    <property type="molecule type" value="Genomic_DNA"/>
</dbReference>
<evidence type="ECO:0000259" key="1">
    <source>
        <dbReference type="Pfam" id="PF10047"/>
    </source>
</evidence>
<sequence>MESAILDKYHALPDDLRREVVDFIEFLEIKHQKALVESTSLAHRRASLFGNAKGLITIMPGFEDTPEGFAEYC</sequence>
<keyword evidence="3" id="KW-1185">Reference proteome</keyword>
<dbReference type="Pfam" id="PF10047">
    <property type="entry name" value="DUF2281"/>
    <property type="match status" value="1"/>
</dbReference>
<dbReference type="RefSeq" id="WP_381524015.1">
    <property type="nucleotide sequence ID" value="NZ_JBHULN010000008.1"/>
</dbReference>
<proteinExistence type="predicted"/>